<dbReference type="InterPro" id="IPR028939">
    <property type="entry name" value="P5C_Rdtase_cat_N"/>
</dbReference>
<feature type="domain" description="Pyrroline-5-carboxylate reductase catalytic N-terminal" evidence="1">
    <location>
        <begin position="2"/>
        <end position="70"/>
    </location>
</feature>
<organism evidence="2 3">
    <name type="scientific">Pseudomarimonas salicorniae</name>
    <dbReference type="NCBI Taxonomy" id="2933270"/>
    <lineage>
        <taxon>Bacteria</taxon>
        <taxon>Pseudomonadati</taxon>
        <taxon>Pseudomonadota</taxon>
        <taxon>Gammaproteobacteria</taxon>
        <taxon>Lysobacterales</taxon>
        <taxon>Lysobacteraceae</taxon>
        <taxon>Pseudomarimonas</taxon>
    </lineage>
</organism>
<keyword evidence="3" id="KW-1185">Reference proteome</keyword>
<dbReference type="Proteomes" id="UP001431449">
    <property type="component" value="Unassembled WGS sequence"/>
</dbReference>
<dbReference type="SUPFAM" id="SSF51735">
    <property type="entry name" value="NAD(P)-binding Rossmann-fold domains"/>
    <property type="match status" value="1"/>
</dbReference>
<gene>
    <name evidence="2" type="ORF">M0G41_15200</name>
</gene>
<sequence>MRVAIAGFGDVGQRLARRLVEAGHAVLGLRRRPMPAESGVELRAADIHRLDAGALADWGADSLVVALTPDERSERGYRQAYVETLPRLGEAFGGSLARTIWVGSTSVYAAAETDDGWVDEETRPRAARWNGEILLEAEVLARDCLPGAVIARASGLYGPGRDRLLRCALDGEPGDGRWTNRLHVDDLASALAHLLGLPAPAPLYCLTDDEPAPEYEVLAGLRALQGLPPAAQVDTAPRGHRVRNGRIRATGWRPAYAGWREGYSALIAGLGPAAHGGGRSHRV</sequence>
<accession>A0ABT0GKF7</accession>
<dbReference type="EMBL" id="JALNMH010000013">
    <property type="protein sequence ID" value="MCK7595015.1"/>
    <property type="molecule type" value="Genomic_DNA"/>
</dbReference>
<name>A0ABT0GKF7_9GAMM</name>
<evidence type="ECO:0000313" key="2">
    <source>
        <dbReference type="EMBL" id="MCK7595015.1"/>
    </source>
</evidence>
<comment type="caution">
    <text evidence="2">The sequence shown here is derived from an EMBL/GenBank/DDBJ whole genome shotgun (WGS) entry which is preliminary data.</text>
</comment>
<reference evidence="2" key="1">
    <citation type="submission" date="2022-04" db="EMBL/GenBank/DDBJ databases">
        <title>Lysobacter sp. CAU 1642 isolated from sea sand.</title>
        <authorList>
            <person name="Kim W."/>
        </authorList>
    </citation>
    <scope>NUCLEOTIDE SEQUENCE</scope>
    <source>
        <strain evidence="2">CAU 1642</strain>
    </source>
</reference>
<evidence type="ECO:0000259" key="1">
    <source>
        <dbReference type="Pfam" id="PF03807"/>
    </source>
</evidence>
<dbReference type="Pfam" id="PF03807">
    <property type="entry name" value="F420_oxidored"/>
    <property type="match status" value="1"/>
</dbReference>
<proteinExistence type="predicted"/>
<dbReference type="Gene3D" id="3.40.50.720">
    <property type="entry name" value="NAD(P)-binding Rossmann-like Domain"/>
    <property type="match status" value="1"/>
</dbReference>
<dbReference type="InterPro" id="IPR036291">
    <property type="entry name" value="NAD(P)-bd_dom_sf"/>
</dbReference>
<protein>
    <submittedName>
        <fullName evidence="2">NAD(P)-binding domain-containing protein</fullName>
    </submittedName>
</protein>
<evidence type="ECO:0000313" key="3">
    <source>
        <dbReference type="Proteomes" id="UP001431449"/>
    </source>
</evidence>
<dbReference type="RefSeq" id="WP_248210746.1">
    <property type="nucleotide sequence ID" value="NZ_JALNMH010000013.1"/>
</dbReference>